<sequence>MSEMHYNFAAIDAGASAIQSEVLTAQGLLDDGKRSLTALQATWGGSGSESYQAVQQRWDSTAAELNAALQSLSKAITESSQAMQGTEQAVTGMFA</sequence>
<dbReference type="NCBIfam" id="TIGR03930">
    <property type="entry name" value="WXG100_ESAT6"/>
    <property type="match status" value="1"/>
</dbReference>
<dbReference type="AlphaFoldDB" id="A0A975PVW0"/>
<dbReference type="KEGG" id="mspg:F6B93_04940"/>
<dbReference type="Proteomes" id="UP000682202">
    <property type="component" value="Chromosome"/>
</dbReference>
<keyword evidence="3" id="KW-1185">Reference proteome</keyword>
<dbReference type="EMBL" id="CP046600">
    <property type="protein sequence ID" value="QUR66520.1"/>
    <property type="molecule type" value="Genomic_DNA"/>
</dbReference>
<reference evidence="2" key="1">
    <citation type="submission" date="2019-12" db="EMBL/GenBank/DDBJ databases">
        <title>Mycobacterium spongiae sp. nov.</title>
        <authorList>
            <person name="Stinear T."/>
        </authorList>
    </citation>
    <scope>NUCLEOTIDE SEQUENCE</scope>
    <source>
        <strain evidence="2">FSD4b-SM</strain>
    </source>
</reference>
<accession>A0A975PVW0</accession>
<evidence type="ECO:0000256" key="1">
    <source>
        <dbReference type="RuleBase" id="RU362001"/>
    </source>
</evidence>
<dbReference type="Gene3D" id="1.10.287.1060">
    <property type="entry name" value="ESAT-6-like"/>
    <property type="match status" value="1"/>
</dbReference>
<name>A0A975PVW0_9MYCO</name>
<evidence type="ECO:0000313" key="2">
    <source>
        <dbReference type="EMBL" id="QUR66520.1"/>
    </source>
</evidence>
<protein>
    <recommendedName>
        <fullName evidence="1">ESAT-6-like protein</fullName>
    </recommendedName>
</protein>
<dbReference type="RefSeq" id="WP_211698090.1">
    <property type="nucleotide sequence ID" value="NZ_CP046600.1"/>
</dbReference>
<comment type="similarity">
    <text evidence="1">Belongs to the WXG100 family.</text>
</comment>
<gene>
    <name evidence="2" type="ORF">F6B93_04940</name>
</gene>
<proteinExistence type="inferred from homology"/>
<dbReference type="InterPro" id="IPR036689">
    <property type="entry name" value="ESAT-6-like_sf"/>
</dbReference>
<dbReference type="SUPFAM" id="SSF140453">
    <property type="entry name" value="EsxAB dimer-like"/>
    <property type="match status" value="1"/>
</dbReference>
<evidence type="ECO:0000313" key="3">
    <source>
        <dbReference type="Proteomes" id="UP000682202"/>
    </source>
</evidence>
<dbReference type="InterPro" id="IPR010310">
    <property type="entry name" value="T7SS_ESAT-6-like"/>
</dbReference>
<dbReference type="Pfam" id="PF06013">
    <property type="entry name" value="WXG100"/>
    <property type="match status" value="1"/>
</dbReference>
<organism evidence="2 3">
    <name type="scientific">Mycobacterium spongiae</name>
    <dbReference type="NCBI Taxonomy" id="886343"/>
    <lineage>
        <taxon>Bacteria</taxon>
        <taxon>Bacillati</taxon>
        <taxon>Actinomycetota</taxon>
        <taxon>Actinomycetes</taxon>
        <taxon>Mycobacteriales</taxon>
        <taxon>Mycobacteriaceae</taxon>
        <taxon>Mycobacterium</taxon>
    </lineage>
</organism>